<sequence length="54" mass="6610">MNNFSCILTRFSLSFNRLHKYDPINYMYFVHINTIFKLVCNSRKKLSQTRQFMV</sequence>
<protein>
    <submittedName>
        <fullName evidence="1">Uncharacterized protein</fullName>
    </submittedName>
</protein>
<accession>A0A212K154</accession>
<dbReference type="EMBL" id="FLUN01000001">
    <property type="protein sequence ID" value="SBW05358.1"/>
    <property type="molecule type" value="Genomic_DNA"/>
</dbReference>
<organism evidence="1">
    <name type="scientific">uncultured Eubacteriales bacterium</name>
    <dbReference type="NCBI Taxonomy" id="172733"/>
    <lineage>
        <taxon>Bacteria</taxon>
        <taxon>Bacillati</taxon>
        <taxon>Bacillota</taxon>
        <taxon>Clostridia</taxon>
        <taxon>Eubacteriales</taxon>
        <taxon>environmental samples</taxon>
    </lineage>
</organism>
<gene>
    <name evidence="1" type="ORF">KL86CLO1_12021</name>
</gene>
<proteinExistence type="predicted"/>
<dbReference type="AlphaFoldDB" id="A0A212K154"/>
<evidence type="ECO:0000313" key="1">
    <source>
        <dbReference type="EMBL" id="SBW05358.1"/>
    </source>
</evidence>
<name>A0A212K154_9FIRM</name>
<reference evidence="1" key="1">
    <citation type="submission" date="2016-04" db="EMBL/GenBank/DDBJ databases">
        <authorList>
            <person name="Evans L.H."/>
            <person name="Alamgir A."/>
            <person name="Owens N."/>
            <person name="Weber N.D."/>
            <person name="Virtaneva K."/>
            <person name="Barbian K."/>
            <person name="Babar A."/>
            <person name="Rosenke K."/>
        </authorList>
    </citation>
    <scope>NUCLEOTIDE SEQUENCE</scope>
    <source>
        <strain evidence="1">86</strain>
    </source>
</reference>